<keyword evidence="7" id="KW-0998">Cell outer membrane</keyword>
<comment type="caution">
    <text evidence="8">The sequence shown here is derived from an EMBL/GenBank/DDBJ whole genome shotgun (WGS) entry which is preliminary data.</text>
</comment>
<dbReference type="InterPro" id="IPR003423">
    <property type="entry name" value="OMP_efflux"/>
</dbReference>
<dbReference type="AlphaFoldDB" id="A0A931I6K4"/>
<dbReference type="NCBIfam" id="TIGR01844">
    <property type="entry name" value="type_I_sec_TolC"/>
    <property type="match status" value="1"/>
</dbReference>
<protein>
    <submittedName>
        <fullName evidence="8">TolC family outer membrane protein</fullName>
    </submittedName>
</protein>
<dbReference type="GO" id="GO:0009279">
    <property type="term" value="C:cell outer membrane"/>
    <property type="evidence" value="ECO:0007669"/>
    <property type="project" value="UniProtKB-SubCell"/>
</dbReference>
<dbReference type="PANTHER" id="PTHR30026">
    <property type="entry name" value="OUTER MEMBRANE PROTEIN TOLC"/>
    <property type="match status" value="1"/>
</dbReference>
<dbReference type="EMBL" id="JADZLT010000056">
    <property type="protein sequence ID" value="MBH0239751.1"/>
    <property type="molecule type" value="Genomic_DNA"/>
</dbReference>
<evidence type="ECO:0000256" key="4">
    <source>
        <dbReference type="ARBA" id="ARBA00022452"/>
    </source>
</evidence>
<dbReference type="Proteomes" id="UP000631694">
    <property type="component" value="Unassembled WGS sequence"/>
</dbReference>
<organism evidence="8 9">
    <name type="scientific">Methylobrevis albus</name>
    <dbReference type="NCBI Taxonomy" id="2793297"/>
    <lineage>
        <taxon>Bacteria</taxon>
        <taxon>Pseudomonadati</taxon>
        <taxon>Pseudomonadota</taxon>
        <taxon>Alphaproteobacteria</taxon>
        <taxon>Hyphomicrobiales</taxon>
        <taxon>Pleomorphomonadaceae</taxon>
        <taxon>Methylobrevis</taxon>
    </lineage>
</organism>
<keyword evidence="9" id="KW-1185">Reference proteome</keyword>
<evidence type="ECO:0000256" key="3">
    <source>
        <dbReference type="ARBA" id="ARBA00022448"/>
    </source>
</evidence>
<keyword evidence="6" id="KW-0472">Membrane</keyword>
<dbReference type="GO" id="GO:0015288">
    <property type="term" value="F:porin activity"/>
    <property type="evidence" value="ECO:0007669"/>
    <property type="project" value="TreeGrafter"/>
</dbReference>
<evidence type="ECO:0000256" key="6">
    <source>
        <dbReference type="ARBA" id="ARBA00023136"/>
    </source>
</evidence>
<dbReference type="GO" id="GO:0015562">
    <property type="term" value="F:efflux transmembrane transporter activity"/>
    <property type="evidence" value="ECO:0007669"/>
    <property type="project" value="InterPro"/>
</dbReference>
<dbReference type="SUPFAM" id="SSF56954">
    <property type="entry name" value="Outer membrane efflux proteins (OEP)"/>
    <property type="match status" value="1"/>
</dbReference>
<keyword evidence="3" id="KW-0813">Transport</keyword>
<comment type="similarity">
    <text evidence="2">Belongs to the outer membrane factor (OMF) (TC 1.B.17) family.</text>
</comment>
<evidence type="ECO:0000256" key="5">
    <source>
        <dbReference type="ARBA" id="ARBA00022692"/>
    </source>
</evidence>
<evidence type="ECO:0000256" key="2">
    <source>
        <dbReference type="ARBA" id="ARBA00007613"/>
    </source>
</evidence>
<keyword evidence="4" id="KW-1134">Transmembrane beta strand</keyword>
<keyword evidence="5" id="KW-0812">Transmembrane</keyword>
<dbReference type="InterPro" id="IPR010130">
    <property type="entry name" value="T1SS_OMP_TolC"/>
</dbReference>
<evidence type="ECO:0000256" key="1">
    <source>
        <dbReference type="ARBA" id="ARBA00004442"/>
    </source>
</evidence>
<dbReference type="Pfam" id="PF02321">
    <property type="entry name" value="OEP"/>
    <property type="match status" value="2"/>
</dbReference>
<dbReference type="GO" id="GO:1990281">
    <property type="term" value="C:efflux pump complex"/>
    <property type="evidence" value="ECO:0007669"/>
    <property type="project" value="TreeGrafter"/>
</dbReference>
<proteinExistence type="inferred from homology"/>
<dbReference type="Gene3D" id="1.20.1600.10">
    <property type="entry name" value="Outer membrane efflux proteins (OEP)"/>
    <property type="match status" value="1"/>
</dbReference>
<reference evidence="8" key="1">
    <citation type="submission" date="2020-12" db="EMBL/GenBank/DDBJ databases">
        <title>Methylobrevis albus sp. nov., isolated from fresh water lack sediment.</title>
        <authorList>
            <person name="Zou Q."/>
        </authorList>
    </citation>
    <scope>NUCLEOTIDE SEQUENCE</scope>
    <source>
        <strain evidence="8">L22</strain>
    </source>
</reference>
<dbReference type="PANTHER" id="PTHR30026:SF22">
    <property type="entry name" value="OUTER MEMBRANE EFFLUX PROTEIN"/>
    <property type="match status" value="1"/>
</dbReference>
<gene>
    <name evidence="8" type="ORF">I5731_18170</name>
</gene>
<comment type="subcellular location">
    <subcellularLocation>
        <location evidence="1">Cell outer membrane</location>
    </subcellularLocation>
</comment>
<accession>A0A931I6K4</accession>
<evidence type="ECO:0000256" key="7">
    <source>
        <dbReference type="ARBA" id="ARBA00023237"/>
    </source>
</evidence>
<evidence type="ECO:0000313" key="9">
    <source>
        <dbReference type="Proteomes" id="UP000631694"/>
    </source>
</evidence>
<dbReference type="InterPro" id="IPR051906">
    <property type="entry name" value="TolC-like"/>
</dbReference>
<sequence>MIHDGRGETLHARRILSISVALAALLAPVAASAESLLEALSAAYSNNPTLNAARASTRATDESVPQALSGYRPQITANISGSASVLNPSGSVSGSRESRQAGVGITITQPIFRGFRTENSVQAAEASVRAARESLRNTEQNVLLDAVEAYMNVIRDEAIVNLRESNITFLNEQVRAARDRFQVGEGTRTDVAQSDAALAAASSALSLARANVQSSRGVYRQIIGRDPRNLQPGRVIDKLLPKSFEEALARGRKDHPAIIASVHSADVAAYNVKVIEGELLPTISLQATAQRSWVGGDTSSVGGTSGEIVGQITIPIYEGGSVYSSVRQAKETYGQRMIEVDATRDQVQAAVVAAWGGLEASRAQAIAARSQVDANRLALEGVIDEQRVGQRTTLDVLNAQTDLVDAQVSQVQAQRDIVVAGYTVLSTVGQLSSTKLGLKVAAYKPETHYKQVRDKWGGLRTPDGR</sequence>
<name>A0A931I6K4_9HYPH</name>
<evidence type="ECO:0000313" key="8">
    <source>
        <dbReference type="EMBL" id="MBH0239751.1"/>
    </source>
</evidence>